<keyword evidence="2" id="KW-1185">Reference proteome</keyword>
<evidence type="ECO:0000313" key="1">
    <source>
        <dbReference type="EMBL" id="MPC58476.1"/>
    </source>
</evidence>
<dbReference type="Proteomes" id="UP000324222">
    <property type="component" value="Unassembled WGS sequence"/>
</dbReference>
<dbReference type="AlphaFoldDB" id="A0A5B7GLN7"/>
<evidence type="ECO:0000313" key="2">
    <source>
        <dbReference type="Proteomes" id="UP000324222"/>
    </source>
</evidence>
<gene>
    <name evidence="1" type="ORF">E2C01_052481</name>
</gene>
<proteinExistence type="predicted"/>
<dbReference type="EMBL" id="VSRR010015720">
    <property type="protein sequence ID" value="MPC58476.1"/>
    <property type="molecule type" value="Genomic_DNA"/>
</dbReference>
<name>A0A5B7GLN7_PORTR</name>
<organism evidence="1 2">
    <name type="scientific">Portunus trituberculatus</name>
    <name type="common">Swimming crab</name>
    <name type="synonym">Neptunus trituberculatus</name>
    <dbReference type="NCBI Taxonomy" id="210409"/>
    <lineage>
        <taxon>Eukaryota</taxon>
        <taxon>Metazoa</taxon>
        <taxon>Ecdysozoa</taxon>
        <taxon>Arthropoda</taxon>
        <taxon>Crustacea</taxon>
        <taxon>Multicrustacea</taxon>
        <taxon>Malacostraca</taxon>
        <taxon>Eumalacostraca</taxon>
        <taxon>Eucarida</taxon>
        <taxon>Decapoda</taxon>
        <taxon>Pleocyemata</taxon>
        <taxon>Brachyura</taxon>
        <taxon>Eubrachyura</taxon>
        <taxon>Portunoidea</taxon>
        <taxon>Portunidae</taxon>
        <taxon>Portuninae</taxon>
        <taxon>Portunus</taxon>
    </lineage>
</organism>
<comment type="caution">
    <text evidence="1">The sequence shown here is derived from an EMBL/GenBank/DDBJ whole genome shotgun (WGS) entry which is preliminary data.</text>
</comment>
<sequence>MRRDDGKHDGVRKVKGIVSTNPPVLPVWRLVRSFTKPLHSPWFDPVADTHTGGDLTRVFINSQHGRGRMKKKMVTQMAHKKVSACLDRGAALWRRGP</sequence>
<accession>A0A5B7GLN7</accession>
<protein>
    <submittedName>
        <fullName evidence="1">Uncharacterized protein</fullName>
    </submittedName>
</protein>
<reference evidence="1 2" key="1">
    <citation type="submission" date="2019-05" db="EMBL/GenBank/DDBJ databases">
        <title>Another draft genome of Portunus trituberculatus and its Hox gene families provides insights of decapod evolution.</title>
        <authorList>
            <person name="Jeong J.-H."/>
            <person name="Song I."/>
            <person name="Kim S."/>
            <person name="Choi T."/>
            <person name="Kim D."/>
            <person name="Ryu S."/>
            <person name="Kim W."/>
        </authorList>
    </citation>
    <scope>NUCLEOTIDE SEQUENCE [LARGE SCALE GENOMIC DNA]</scope>
    <source>
        <tissue evidence="1">Muscle</tissue>
    </source>
</reference>